<gene>
    <name evidence="1" type="ORF">M378DRAFT_165667</name>
</gene>
<sequence>LLAVIEVLLPIKIQVTARAYTNCCDDIRDNNRDVKEVLLSCRGIANTAANAFGKQFFFADDGKGN</sequence>
<evidence type="ECO:0000313" key="1">
    <source>
        <dbReference type="EMBL" id="KIL62460.1"/>
    </source>
</evidence>
<dbReference type="HOGENOM" id="CLU_2849223_0_0_1"/>
<evidence type="ECO:0000313" key="2">
    <source>
        <dbReference type="Proteomes" id="UP000054549"/>
    </source>
</evidence>
<dbReference type="EMBL" id="KN818270">
    <property type="protein sequence ID" value="KIL62460.1"/>
    <property type="molecule type" value="Genomic_DNA"/>
</dbReference>
<keyword evidence="2" id="KW-1185">Reference proteome</keyword>
<organism evidence="1 2">
    <name type="scientific">Amanita muscaria (strain Koide BX008)</name>
    <dbReference type="NCBI Taxonomy" id="946122"/>
    <lineage>
        <taxon>Eukaryota</taxon>
        <taxon>Fungi</taxon>
        <taxon>Dikarya</taxon>
        <taxon>Basidiomycota</taxon>
        <taxon>Agaricomycotina</taxon>
        <taxon>Agaricomycetes</taxon>
        <taxon>Agaricomycetidae</taxon>
        <taxon>Agaricales</taxon>
        <taxon>Pluteineae</taxon>
        <taxon>Amanitaceae</taxon>
        <taxon>Amanita</taxon>
    </lineage>
</organism>
<proteinExistence type="predicted"/>
<name>A0A0C2SH54_AMAMK</name>
<accession>A0A0C2SH54</accession>
<dbReference type="AlphaFoldDB" id="A0A0C2SH54"/>
<dbReference type="InParanoid" id="A0A0C2SH54"/>
<dbReference type="Proteomes" id="UP000054549">
    <property type="component" value="Unassembled WGS sequence"/>
</dbReference>
<feature type="non-terminal residue" evidence="1">
    <location>
        <position position="1"/>
    </location>
</feature>
<reference evidence="1 2" key="1">
    <citation type="submission" date="2014-04" db="EMBL/GenBank/DDBJ databases">
        <title>Evolutionary Origins and Diversification of the Mycorrhizal Mutualists.</title>
        <authorList>
            <consortium name="DOE Joint Genome Institute"/>
            <consortium name="Mycorrhizal Genomics Consortium"/>
            <person name="Kohler A."/>
            <person name="Kuo A."/>
            <person name="Nagy L.G."/>
            <person name="Floudas D."/>
            <person name="Copeland A."/>
            <person name="Barry K.W."/>
            <person name="Cichocki N."/>
            <person name="Veneault-Fourrey C."/>
            <person name="LaButti K."/>
            <person name="Lindquist E.A."/>
            <person name="Lipzen A."/>
            <person name="Lundell T."/>
            <person name="Morin E."/>
            <person name="Murat C."/>
            <person name="Riley R."/>
            <person name="Ohm R."/>
            <person name="Sun H."/>
            <person name="Tunlid A."/>
            <person name="Henrissat B."/>
            <person name="Grigoriev I.V."/>
            <person name="Hibbett D.S."/>
            <person name="Martin F."/>
        </authorList>
    </citation>
    <scope>NUCLEOTIDE SEQUENCE [LARGE SCALE GENOMIC DNA]</scope>
    <source>
        <strain evidence="1 2">Koide BX008</strain>
    </source>
</reference>
<protein>
    <submittedName>
        <fullName evidence="1">Uncharacterized protein</fullName>
    </submittedName>
</protein>